<organism evidence="2">
    <name type="scientific">marine metagenome</name>
    <dbReference type="NCBI Taxonomy" id="408172"/>
    <lineage>
        <taxon>unclassified sequences</taxon>
        <taxon>metagenomes</taxon>
        <taxon>ecological metagenomes</taxon>
    </lineage>
</organism>
<keyword evidence="1" id="KW-0472">Membrane</keyword>
<protein>
    <submittedName>
        <fullName evidence="2">Uncharacterized protein</fullName>
    </submittedName>
</protein>
<proteinExistence type="predicted"/>
<evidence type="ECO:0000313" key="2">
    <source>
        <dbReference type="EMBL" id="SVD98758.1"/>
    </source>
</evidence>
<dbReference type="EMBL" id="UINC01186504">
    <property type="protein sequence ID" value="SVD98758.1"/>
    <property type="molecule type" value="Genomic_DNA"/>
</dbReference>
<dbReference type="AlphaFoldDB" id="A0A382ZVP7"/>
<accession>A0A382ZVP7</accession>
<sequence>VETLVGVLETTGDGNEMGVVEGVFAGVGGTAVAAEATSGAGVLTCVAVGSGTEVAVKVGTIVRAGVGVFGGLLTALALAMGVEA</sequence>
<feature type="transmembrane region" description="Helical" evidence="1">
    <location>
        <begin position="61"/>
        <end position="82"/>
    </location>
</feature>
<feature type="non-terminal residue" evidence="2">
    <location>
        <position position="1"/>
    </location>
</feature>
<gene>
    <name evidence="2" type="ORF">METZ01_LOCUS451612</name>
</gene>
<name>A0A382ZVP7_9ZZZZ</name>
<feature type="non-terminal residue" evidence="2">
    <location>
        <position position="84"/>
    </location>
</feature>
<keyword evidence="1" id="KW-1133">Transmembrane helix</keyword>
<evidence type="ECO:0000256" key="1">
    <source>
        <dbReference type="SAM" id="Phobius"/>
    </source>
</evidence>
<reference evidence="2" key="1">
    <citation type="submission" date="2018-05" db="EMBL/GenBank/DDBJ databases">
        <authorList>
            <person name="Lanie J.A."/>
            <person name="Ng W.-L."/>
            <person name="Kazmierczak K.M."/>
            <person name="Andrzejewski T.M."/>
            <person name="Davidsen T.M."/>
            <person name="Wayne K.J."/>
            <person name="Tettelin H."/>
            <person name="Glass J.I."/>
            <person name="Rusch D."/>
            <person name="Podicherti R."/>
            <person name="Tsui H.-C.T."/>
            <person name="Winkler M.E."/>
        </authorList>
    </citation>
    <scope>NUCLEOTIDE SEQUENCE</scope>
</reference>
<keyword evidence="1" id="KW-0812">Transmembrane</keyword>